<dbReference type="OrthoDB" id="5794013at2759"/>
<keyword evidence="3" id="KW-1185">Reference proteome</keyword>
<proteinExistence type="predicted"/>
<reference evidence="4" key="1">
    <citation type="submission" date="2017-02" db="UniProtKB">
        <authorList>
            <consortium name="WormBaseParasite"/>
        </authorList>
    </citation>
    <scope>IDENTIFICATION</scope>
</reference>
<evidence type="ECO:0000313" key="3">
    <source>
        <dbReference type="Proteomes" id="UP000274756"/>
    </source>
</evidence>
<accession>A0A0N4UPW8</accession>
<dbReference type="EMBL" id="UYYG01000150">
    <property type="protein sequence ID" value="VDN53591.1"/>
    <property type="molecule type" value="Genomic_DNA"/>
</dbReference>
<dbReference type="WBParaSite" id="DME_0001002901-mRNA-1">
    <property type="protein sequence ID" value="DME_0001002901-mRNA-1"/>
    <property type="gene ID" value="DME_0001002901"/>
</dbReference>
<dbReference type="STRING" id="318479.A0A0N4UPW8"/>
<organism evidence="2 4">
    <name type="scientific">Dracunculus medinensis</name>
    <name type="common">Guinea worm</name>
    <dbReference type="NCBI Taxonomy" id="318479"/>
    <lineage>
        <taxon>Eukaryota</taxon>
        <taxon>Metazoa</taxon>
        <taxon>Ecdysozoa</taxon>
        <taxon>Nematoda</taxon>
        <taxon>Chromadorea</taxon>
        <taxon>Rhabditida</taxon>
        <taxon>Spirurina</taxon>
        <taxon>Dracunculoidea</taxon>
        <taxon>Dracunculidae</taxon>
        <taxon>Dracunculus</taxon>
    </lineage>
</organism>
<evidence type="ECO:0000313" key="1">
    <source>
        <dbReference type="EMBL" id="VDN53591.1"/>
    </source>
</evidence>
<reference evidence="1 3" key="2">
    <citation type="submission" date="2018-11" db="EMBL/GenBank/DDBJ databases">
        <authorList>
            <consortium name="Pathogen Informatics"/>
        </authorList>
    </citation>
    <scope>NUCLEOTIDE SEQUENCE [LARGE SCALE GENOMIC DNA]</scope>
</reference>
<protein>
    <submittedName>
        <fullName evidence="1 4">Uncharacterized protein</fullName>
    </submittedName>
</protein>
<evidence type="ECO:0000313" key="4">
    <source>
        <dbReference type="WBParaSite" id="DME_0001002901-mRNA-1"/>
    </source>
</evidence>
<dbReference type="AlphaFoldDB" id="A0A0N4UPW8"/>
<name>A0A0N4UPW8_DRAME</name>
<gene>
    <name evidence="1" type="ORF">DME_LOCUS3564</name>
</gene>
<sequence>MEKESTKQIIKISQKSPSNNDDLRCIRAILFVIQFGYPFSLVSKLDESISYCEYLIECESMSRMQESLCLGNNNYKMPFWLPSSNKTAHRCYLALRNDYILQKDKKDKTMSQIGILFHDKS</sequence>
<dbReference type="Proteomes" id="UP000038040">
    <property type="component" value="Unplaced"/>
</dbReference>
<evidence type="ECO:0000313" key="2">
    <source>
        <dbReference type="Proteomes" id="UP000038040"/>
    </source>
</evidence>
<dbReference type="Proteomes" id="UP000274756">
    <property type="component" value="Unassembled WGS sequence"/>
</dbReference>